<feature type="domain" description="Four-carbon acid sugar kinase nucleotide binding" evidence="9">
    <location>
        <begin position="308"/>
        <end position="463"/>
    </location>
</feature>
<feature type="region of interest" description="Disordered" evidence="7">
    <location>
        <begin position="483"/>
        <end position="518"/>
    </location>
</feature>
<dbReference type="InterPro" id="IPR037051">
    <property type="entry name" value="4-carb_acid_sugar_kinase_N_sf"/>
</dbReference>
<keyword evidence="6" id="KW-0119">Carbohydrate metabolism</keyword>
<evidence type="ECO:0000256" key="3">
    <source>
        <dbReference type="ARBA" id="ARBA00022741"/>
    </source>
</evidence>
<proteinExistence type="inferred from homology"/>
<keyword evidence="4 10" id="KW-0418">Kinase</keyword>
<dbReference type="Pfam" id="PF07005">
    <property type="entry name" value="SBD_N"/>
    <property type="match status" value="1"/>
</dbReference>
<evidence type="ECO:0000256" key="2">
    <source>
        <dbReference type="ARBA" id="ARBA00022679"/>
    </source>
</evidence>
<keyword evidence="11" id="KW-1185">Reference proteome</keyword>
<dbReference type="InterPro" id="IPR010737">
    <property type="entry name" value="4-carb_acid_sugar_kinase_N"/>
</dbReference>
<evidence type="ECO:0000256" key="6">
    <source>
        <dbReference type="ARBA" id="ARBA00023277"/>
    </source>
</evidence>
<dbReference type="InterPro" id="IPR031475">
    <property type="entry name" value="NBD_C"/>
</dbReference>
<evidence type="ECO:0000259" key="9">
    <source>
        <dbReference type="Pfam" id="PF17042"/>
    </source>
</evidence>
<dbReference type="EMBL" id="JAAKZZ010000454">
    <property type="protein sequence ID" value="NGO72402.1"/>
    <property type="molecule type" value="Genomic_DNA"/>
</dbReference>
<evidence type="ECO:0000256" key="5">
    <source>
        <dbReference type="ARBA" id="ARBA00022840"/>
    </source>
</evidence>
<dbReference type="AlphaFoldDB" id="A0A6G4X5J2"/>
<name>A0A6G4X5J2_9ACTN</name>
<evidence type="ECO:0000313" key="11">
    <source>
        <dbReference type="Proteomes" id="UP000477722"/>
    </source>
</evidence>
<feature type="compositionally biased region" description="Low complexity" evidence="7">
    <location>
        <begin position="489"/>
        <end position="518"/>
    </location>
</feature>
<gene>
    <name evidence="10" type="ORF">G5C65_29430</name>
</gene>
<evidence type="ECO:0000256" key="7">
    <source>
        <dbReference type="SAM" id="MobiDB-lite"/>
    </source>
</evidence>
<feature type="domain" description="Four-carbon acid sugar kinase N-terminal" evidence="8">
    <location>
        <begin position="52"/>
        <end position="269"/>
    </location>
</feature>
<dbReference type="Gene3D" id="3.40.50.10840">
    <property type="entry name" value="Putative sugar-binding, N-terminal domain"/>
    <property type="match status" value="1"/>
</dbReference>
<keyword evidence="2" id="KW-0808">Transferase</keyword>
<dbReference type="GO" id="GO:0005524">
    <property type="term" value="F:ATP binding"/>
    <property type="evidence" value="ECO:0007669"/>
    <property type="project" value="UniProtKB-KW"/>
</dbReference>
<evidence type="ECO:0000256" key="1">
    <source>
        <dbReference type="ARBA" id="ARBA00005715"/>
    </source>
</evidence>
<reference evidence="10 11" key="1">
    <citation type="submission" date="2020-02" db="EMBL/GenBank/DDBJ databases">
        <title>Whole-genome analyses of novel actinobacteria.</title>
        <authorList>
            <person name="Sahin N."/>
            <person name="Tatar D."/>
        </authorList>
    </citation>
    <scope>NUCLEOTIDE SEQUENCE [LARGE SCALE GENOMIC DNA]</scope>
    <source>
        <strain evidence="10 11">SB3404</strain>
    </source>
</reference>
<evidence type="ECO:0000259" key="8">
    <source>
        <dbReference type="Pfam" id="PF07005"/>
    </source>
</evidence>
<accession>A0A6G4X5J2</accession>
<keyword evidence="5" id="KW-0067">ATP-binding</keyword>
<organism evidence="10 11">
    <name type="scientific">Streptomyces boncukensis</name>
    <dbReference type="NCBI Taxonomy" id="2711219"/>
    <lineage>
        <taxon>Bacteria</taxon>
        <taxon>Bacillati</taxon>
        <taxon>Actinomycetota</taxon>
        <taxon>Actinomycetes</taxon>
        <taxon>Kitasatosporales</taxon>
        <taxon>Streptomycetaceae</taxon>
        <taxon>Streptomyces</taxon>
    </lineage>
</organism>
<dbReference type="InterPro" id="IPR042213">
    <property type="entry name" value="NBD_C_sf"/>
</dbReference>
<dbReference type="Gene3D" id="3.40.980.20">
    <property type="entry name" value="Four-carbon acid sugar kinase, nucleotide binding domain"/>
    <property type="match status" value="1"/>
</dbReference>
<dbReference type="Proteomes" id="UP000477722">
    <property type="component" value="Unassembled WGS sequence"/>
</dbReference>
<feature type="region of interest" description="Disordered" evidence="7">
    <location>
        <begin position="20"/>
        <end position="47"/>
    </location>
</feature>
<evidence type="ECO:0000313" key="10">
    <source>
        <dbReference type="EMBL" id="NGO72402.1"/>
    </source>
</evidence>
<protein>
    <submittedName>
        <fullName evidence="10">Four-carbon acid sugar kinase family protein</fullName>
    </submittedName>
</protein>
<keyword evidence="3" id="KW-0547">Nucleotide-binding</keyword>
<dbReference type="Pfam" id="PF17042">
    <property type="entry name" value="NBD_C"/>
    <property type="match status" value="1"/>
</dbReference>
<dbReference type="SUPFAM" id="SSF142764">
    <property type="entry name" value="YgbK-like"/>
    <property type="match status" value="1"/>
</dbReference>
<dbReference type="GO" id="GO:0016301">
    <property type="term" value="F:kinase activity"/>
    <property type="evidence" value="ECO:0007669"/>
    <property type="project" value="UniProtKB-KW"/>
</dbReference>
<sequence>MPGVRLGVWGPAAKPLSDAVPNLRCGKGRDRGEARRRRTSQPQGGTVNSGVLVIADDLTGANATAAAFARTGMRAVTVGADQDPRVAAEFATRFDVVVASTDARHSPPAEAAARMRALIRAAGPSAALVSNRVDSTLRGNLGATTEAALRAVRETTGRRAVALCAPAHPEAGRLTVQGRQLLDGVRLEETELARDPRSPLPTSDVAALLRRQAELRTALLPLEAVTGTDGGELRALVAKSLAEGAEVLIADALTTEHLDRVAEAAVGATARDDADPDPVWVGVDPGPGTVALARALGLTRHTGGAPVLAVSGSATRLTRLQLARLRAEFPVTAVRIPGSGTPAEAEEAAARLDAALGRAGPDEVVLLTTVLDDADVVDRIGPREAELLPRALARTARRALERHRVDGLFATGGDVAAALFAELAARGLDVEEELVPLAVAGSFVGGPWAGLPVVTKGGLVGDAGTTVDCVSYLRRAAAVARRHVRAADARNTPGQPRHTQQPQHTQHTQHTQTAQKED</sequence>
<comment type="similarity">
    <text evidence="1">Belongs to the four-carbon acid sugar kinase family.</text>
</comment>
<comment type="caution">
    <text evidence="10">The sequence shown here is derived from an EMBL/GenBank/DDBJ whole genome shotgun (WGS) entry which is preliminary data.</text>
</comment>
<evidence type="ECO:0000256" key="4">
    <source>
        <dbReference type="ARBA" id="ARBA00022777"/>
    </source>
</evidence>